<organism evidence="1">
    <name type="scientific">marine sediment metagenome</name>
    <dbReference type="NCBI Taxonomy" id="412755"/>
    <lineage>
        <taxon>unclassified sequences</taxon>
        <taxon>metagenomes</taxon>
        <taxon>ecological metagenomes</taxon>
    </lineage>
</organism>
<dbReference type="Gene3D" id="3.40.50.2000">
    <property type="entry name" value="Glycogen Phosphorylase B"/>
    <property type="match status" value="1"/>
</dbReference>
<proteinExistence type="predicted"/>
<evidence type="ECO:0008006" key="2">
    <source>
        <dbReference type="Google" id="ProtNLM"/>
    </source>
</evidence>
<accession>X1JPG1</accession>
<protein>
    <recommendedName>
        <fullName evidence="2">Glycosyltransferase subfamily 4-like N-terminal domain-containing protein</fullName>
    </recommendedName>
</protein>
<evidence type="ECO:0000313" key="1">
    <source>
        <dbReference type="EMBL" id="GAH80159.1"/>
    </source>
</evidence>
<feature type="non-terminal residue" evidence="1">
    <location>
        <position position="58"/>
    </location>
</feature>
<sequence>MKRILIFSTAYFPFVGGAEIAVKEITNRIKDFQFDLITSRFSKKVPEKEKIDNVNVYR</sequence>
<comment type="caution">
    <text evidence="1">The sequence shown here is derived from an EMBL/GenBank/DDBJ whole genome shotgun (WGS) entry which is preliminary data.</text>
</comment>
<name>X1JPG1_9ZZZZ</name>
<dbReference type="EMBL" id="BARU01040672">
    <property type="protein sequence ID" value="GAH80159.1"/>
    <property type="molecule type" value="Genomic_DNA"/>
</dbReference>
<reference evidence="1" key="1">
    <citation type="journal article" date="2014" name="Front. Microbiol.">
        <title>High frequency of phylogenetically diverse reductive dehalogenase-homologous genes in deep subseafloor sedimentary metagenomes.</title>
        <authorList>
            <person name="Kawai M."/>
            <person name="Futagami T."/>
            <person name="Toyoda A."/>
            <person name="Takaki Y."/>
            <person name="Nishi S."/>
            <person name="Hori S."/>
            <person name="Arai W."/>
            <person name="Tsubouchi T."/>
            <person name="Morono Y."/>
            <person name="Uchiyama I."/>
            <person name="Ito T."/>
            <person name="Fujiyama A."/>
            <person name="Inagaki F."/>
            <person name="Takami H."/>
        </authorList>
    </citation>
    <scope>NUCLEOTIDE SEQUENCE</scope>
    <source>
        <strain evidence="1">Expedition CK06-06</strain>
    </source>
</reference>
<dbReference type="AlphaFoldDB" id="X1JPG1"/>
<gene>
    <name evidence="1" type="ORF">S03H2_62845</name>
</gene>